<keyword evidence="6 22" id="KW-0436">Ligase</keyword>
<dbReference type="Pfam" id="PF25596">
    <property type="entry name" value="CPSase_L_D1"/>
    <property type="match status" value="2"/>
</dbReference>
<dbReference type="InterPro" id="IPR036897">
    <property type="entry name" value="CarbamoylP_synth_lsu_oligo_sf"/>
</dbReference>
<dbReference type="InterPro" id="IPR005480">
    <property type="entry name" value="CPSase_lsu_oligo"/>
</dbReference>
<evidence type="ECO:0000256" key="1">
    <source>
        <dbReference type="ARBA" id="ARBA00001936"/>
    </source>
</evidence>
<dbReference type="PROSITE" id="PS00866">
    <property type="entry name" value="CPSASE_1"/>
    <property type="match status" value="1"/>
</dbReference>
<evidence type="ECO:0000256" key="6">
    <source>
        <dbReference type="ARBA" id="ARBA00022598"/>
    </source>
</evidence>
<dbReference type="GO" id="GO:0004087">
    <property type="term" value="F:carbamoyl-phosphate synthase (ammonia) activity"/>
    <property type="evidence" value="ECO:0007669"/>
    <property type="project" value="UniProtKB-EC"/>
</dbReference>
<name>E7A9Q2_HELFC</name>
<dbReference type="Pfam" id="PF02786">
    <property type="entry name" value="CPSase_L_D2"/>
    <property type="match status" value="2"/>
</dbReference>
<feature type="domain" description="ATP-grasp" evidence="20">
    <location>
        <begin position="694"/>
        <end position="881"/>
    </location>
</feature>
<dbReference type="PROSITE" id="PS00867">
    <property type="entry name" value="CPSASE_2"/>
    <property type="match status" value="2"/>
</dbReference>
<dbReference type="InterPro" id="IPR058047">
    <property type="entry name" value="CPSase_preATP-grasp"/>
</dbReference>
<dbReference type="HOGENOM" id="CLU_000513_1_0_7"/>
<dbReference type="Gene3D" id="3.40.50.1380">
    <property type="entry name" value="Methylglyoxal synthase-like domain"/>
    <property type="match status" value="1"/>
</dbReference>
<dbReference type="InterPro" id="IPR036914">
    <property type="entry name" value="MGS-like_dom_sf"/>
</dbReference>
<dbReference type="FunFam" id="3.40.50.20:FF:000001">
    <property type="entry name" value="Carbamoyl-phosphate synthase large chain"/>
    <property type="match status" value="2"/>
</dbReference>
<evidence type="ECO:0000256" key="13">
    <source>
        <dbReference type="ARBA" id="ARBA00022975"/>
    </source>
</evidence>
<comment type="catalytic activity">
    <reaction evidence="16">
        <text>hydrogencarbonate + L-glutamine + 2 ATP + H2O = carbamoyl phosphate + L-glutamate + 2 ADP + phosphate + 2 H(+)</text>
        <dbReference type="Rhea" id="RHEA:18633"/>
        <dbReference type="ChEBI" id="CHEBI:15377"/>
        <dbReference type="ChEBI" id="CHEBI:15378"/>
        <dbReference type="ChEBI" id="CHEBI:17544"/>
        <dbReference type="ChEBI" id="CHEBI:29985"/>
        <dbReference type="ChEBI" id="CHEBI:30616"/>
        <dbReference type="ChEBI" id="CHEBI:43474"/>
        <dbReference type="ChEBI" id="CHEBI:58228"/>
        <dbReference type="ChEBI" id="CHEBI:58359"/>
        <dbReference type="ChEBI" id="CHEBI:456216"/>
        <dbReference type="EC" id="6.3.5.5"/>
    </reaction>
</comment>
<dbReference type="Pfam" id="PF02787">
    <property type="entry name" value="CPSase_L_D3"/>
    <property type="match status" value="1"/>
</dbReference>
<keyword evidence="10 19" id="KW-0547">Nucleotide-binding</keyword>
<dbReference type="UniPathway" id="UPA00070">
    <property type="reaction ID" value="UER00115"/>
</dbReference>
<evidence type="ECO:0000256" key="9">
    <source>
        <dbReference type="ARBA" id="ARBA00022737"/>
    </source>
</evidence>
<dbReference type="GeneID" id="36133745"/>
<dbReference type="SUPFAM" id="SSF52440">
    <property type="entry name" value="PreATP-grasp domain"/>
    <property type="match status" value="2"/>
</dbReference>
<comment type="catalytic activity">
    <reaction evidence="15">
        <text>hydrogencarbonate + NH4(+) + 2 ATP = carbamoyl phosphate + 2 ADP + phosphate + 2 H(+)</text>
        <dbReference type="Rhea" id="RHEA:18029"/>
        <dbReference type="ChEBI" id="CHEBI:15378"/>
        <dbReference type="ChEBI" id="CHEBI:17544"/>
        <dbReference type="ChEBI" id="CHEBI:28938"/>
        <dbReference type="ChEBI" id="CHEBI:30616"/>
        <dbReference type="ChEBI" id="CHEBI:43474"/>
        <dbReference type="ChEBI" id="CHEBI:58228"/>
        <dbReference type="ChEBI" id="CHEBI:456216"/>
        <dbReference type="EC" id="6.3.4.16"/>
    </reaction>
</comment>
<dbReference type="InterPro" id="IPR016185">
    <property type="entry name" value="PreATP-grasp_dom_sf"/>
</dbReference>
<evidence type="ECO:0000256" key="4">
    <source>
        <dbReference type="ARBA" id="ARBA00009799"/>
    </source>
</evidence>
<evidence type="ECO:0000256" key="3">
    <source>
        <dbReference type="ARBA" id="ARBA00005077"/>
    </source>
</evidence>
<dbReference type="FunFam" id="3.30.470.20:FF:000007">
    <property type="entry name" value="Carbamoyl-phosphate synthase large chain"/>
    <property type="match status" value="1"/>
</dbReference>
<dbReference type="EMBL" id="FQ670179">
    <property type="protein sequence ID" value="CBY83372.1"/>
    <property type="molecule type" value="Genomic_DNA"/>
</dbReference>
<evidence type="ECO:0000256" key="17">
    <source>
        <dbReference type="ARBA" id="ARBA00057223"/>
    </source>
</evidence>
<feature type="domain" description="MGS-like" evidence="21">
    <location>
        <begin position="955"/>
        <end position="1090"/>
    </location>
</feature>
<dbReference type="NCBIfam" id="NF003671">
    <property type="entry name" value="PRK05294.1"/>
    <property type="match status" value="1"/>
</dbReference>
<accession>E7A9Q2</accession>
<sequence>MPTKTQATPNFCYNPPMQNFKKILLIGSGPIVIGQACEFDYSSSIALKTLKNLGYEVVLLNSNPITINTDKALAYKTYIEPINTQNVLKIVEQEGIEAILPTMGGQTALNIMVELHQQGHFEGALKHVKLLGAKIESILKAEDRRAFKECMLNIGLDLPKGGYAYSEEEALGVVKEVGFPCIIRSSFTLGGEGSSVAFNIEEFRDLAKFALEASPISEILIEESLLGCKEFEMEVVRDCKDNCVIVCCIENVDPMGIHTGDSITIAPALTLTDKEYQRMRDASFAVLRAVGVDTGGANVQFAIKDRRLLVIEMNPRVSRSSALASKATLFPIAKVATLLALGHTLEEIQNDITQSTTCFEPTLDYIITKIPHFDFEKFPQVDTTLGTSMKSIGEVMGIGGSFKESLMKALESDYLLKNLRAFLEQPLDLEFLKKELRRPNPKRLLYAMHAFSDGLSVNEVHDLCYIDPYFLNEIKEIVQALLELREANKQALLSDKQALFKLKSMGLSDALIASFLGVSELEVRQAREALDLHPKMYQVDLSANEFKSPTPYLYSTYAPFFPSHKAPPKSTRQKVILIGSSANKIGVGMEFDYALTHASLALKKMGLSPIIINNNPETISTDHDTSDTLYFEPITLEHVLEIVARERDHLLGVVVGFGGQTPLKIAKDLEALNIPLLGTAFKNIEIAEERDLCHKLLDSLNIAYPKGLCANSKEQALECLENLELPLILRPSFVLGGAKMRILRSKQECLDYIESYNFETSLLMDNFLEDALELDVDAICDLKSVFVCSVLEHIEPAGIHSGDSTCFIPPSLNPQVLEEVYSQTQKIALGLQVLGLVNIQFAYKNNQLFVLEINPRCSRTIPFVSKALGLDLAAMAISVVVGQKLDTRGLESKGAGVFVPKPLNYVFVKESVFPFNKLYGADLVLGPEMKSTGEVAGVGRTLAEAFYKSQLACNNPIKLSGNLFVSLKDGDKQRAMPLMRAFVSLGFKLYATTGTHKALQAEGLESVQVLKISEGRPNISDFMLNQQIDMAINTSDRLNEDSKIIRMQVLKNKISYFTTLKAVEKVLLSLLEYSKFSHNPSMSLQELQGG</sequence>
<keyword evidence="11 19" id="KW-0067">ATP-binding</keyword>
<dbReference type="GO" id="GO:0044205">
    <property type="term" value="P:'de novo' UMP biosynthetic process"/>
    <property type="evidence" value="ECO:0007669"/>
    <property type="project" value="UniProtKB-UniPathway"/>
</dbReference>
<dbReference type="PANTHER" id="PTHR11405">
    <property type="entry name" value="CARBAMOYLTRANSFERASE FAMILY MEMBER"/>
    <property type="match status" value="1"/>
</dbReference>
<comment type="similarity">
    <text evidence="4">Belongs to the CarB family.</text>
</comment>
<dbReference type="InterPro" id="IPR011607">
    <property type="entry name" value="MGS-like_dom"/>
</dbReference>
<dbReference type="RefSeq" id="WP_013469736.1">
    <property type="nucleotide sequence ID" value="NC_014810.2"/>
</dbReference>
<keyword evidence="5" id="KW-0055">Arginine biosynthesis</keyword>
<keyword evidence="7" id="KW-0028">Amino-acid biosynthesis</keyword>
<comment type="function">
    <text evidence="17">Large subunit of the glutamine-dependent carbamoyl phosphate synthetase (CPSase). CPSase catalyzes the formation of carbamoyl phosphate from the ammonia moiety of glutamine, carbonate, and phosphate donated by ATP, constituting the first step of 2 biosynthetic pathways, one leading to arginine and/or urea and the other to pyrimidine nucleotides. The large subunit (synthetase) binds the substrates ammonia (free or transferred from glutamine from the small subunit), hydrogencarbonate and ATP and carries out an ATP-coupled ligase reaction, activating hydrogencarbonate by forming carboxy phosphate which reacts with ammonia to form carbamoyl phosphate.</text>
</comment>
<keyword evidence="14" id="KW-0464">Manganese</keyword>
<dbReference type="InterPro" id="IPR005479">
    <property type="entry name" value="CPAse_ATP-bd"/>
</dbReference>
<evidence type="ECO:0000256" key="15">
    <source>
        <dbReference type="ARBA" id="ARBA00047359"/>
    </source>
</evidence>
<dbReference type="PROSITE" id="PS50975">
    <property type="entry name" value="ATP_GRASP"/>
    <property type="match status" value="2"/>
</dbReference>
<dbReference type="SUPFAM" id="SSF52335">
    <property type="entry name" value="Methylglyoxal synthase-like"/>
    <property type="match status" value="1"/>
</dbReference>
<evidence type="ECO:0000259" key="21">
    <source>
        <dbReference type="PROSITE" id="PS51855"/>
    </source>
</evidence>
<dbReference type="InterPro" id="IPR006275">
    <property type="entry name" value="CPSase_lsu"/>
</dbReference>
<dbReference type="GO" id="GO:0004088">
    <property type="term" value="F:carbamoyl-phosphate synthase (glutamine-hydrolyzing) activity"/>
    <property type="evidence" value="ECO:0007669"/>
    <property type="project" value="UniProtKB-EC"/>
</dbReference>
<dbReference type="NCBIfam" id="TIGR01369">
    <property type="entry name" value="CPSaseII_lrg"/>
    <property type="match status" value="1"/>
</dbReference>
<dbReference type="EC" id="6.3.5.5" evidence="22"/>
<dbReference type="GO" id="GO:0005737">
    <property type="term" value="C:cytoplasm"/>
    <property type="evidence" value="ECO:0007669"/>
    <property type="project" value="TreeGrafter"/>
</dbReference>
<dbReference type="InterPro" id="IPR011761">
    <property type="entry name" value="ATP-grasp"/>
</dbReference>
<evidence type="ECO:0000256" key="7">
    <source>
        <dbReference type="ARBA" id="ARBA00022605"/>
    </source>
</evidence>
<evidence type="ECO:0000313" key="22">
    <source>
        <dbReference type="EMBL" id="CBY83372.1"/>
    </source>
</evidence>
<dbReference type="Gene3D" id="1.10.1030.10">
    <property type="entry name" value="Carbamoyl-phosphate synthetase, large subunit oligomerisation domain"/>
    <property type="match status" value="1"/>
</dbReference>
<dbReference type="GO" id="GO:0046872">
    <property type="term" value="F:metal ion binding"/>
    <property type="evidence" value="ECO:0007669"/>
    <property type="project" value="UniProtKB-KW"/>
</dbReference>
<comment type="pathway">
    <text evidence="3">Amino-acid biosynthesis; L-arginine biosynthesis; carbamoyl phosphate from bicarbonate: step 1/1.</text>
</comment>
<protein>
    <submittedName>
        <fullName evidence="22">Carbamoyl-phosphate synthase large chain</fullName>
        <ecNumber evidence="22">6.3.5.5</ecNumber>
    </submittedName>
</protein>
<dbReference type="GO" id="GO:0006541">
    <property type="term" value="P:glutamine metabolic process"/>
    <property type="evidence" value="ECO:0007669"/>
    <property type="project" value="TreeGrafter"/>
</dbReference>
<dbReference type="SUPFAM" id="SSF56059">
    <property type="entry name" value="Glutathione synthetase ATP-binding domain-like"/>
    <property type="match status" value="2"/>
</dbReference>
<dbReference type="FunFam" id="3.30.470.20:FF:000026">
    <property type="entry name" value="Carbamoyl-phosphate synthase large chain"/>
    <property type="match status" value="1"/>
</dbReference>
<dbReference type="STRING" id="936155.HFELIS_12880"/>
<dbReference type="PROSITE" id="PS51855">
    <property type="entry name" value="MGS"/>
    <property type="match status" value="1"/>
</dbReference>
<comment type="cofactor">
    <cofactor evidence="1">
        <name>Mn(2+)</name>
        <dbReference type="ChEBI" id="CHEBI:29035"/>
    </cofactor>
</comment>
<dbReference type="FunFam" id="1.10.1030.10:FF:000002">
    <property type="entry name" value="Carbamoyl-phosphate synthase large chain"/>
    <property type="match status" value="1"/>
</dbReference>
<evidence type="ECO:0000256" key="18">
    <source>
        <dbReference type="ARBA" id="ARBA00062056"/>
    </source>
</evidence>
<keyword evidence="8" id="KW-0479">Metal-binding</keyword>
<dbReference type="PRINTS" id="PR00098">
    <property type="entry name" value="CPSASE"/>
</dbReference>
<evidence type="ECO:0000313" key="23">
    <source>
        <dbReference type="Proteomes" id="UP000007934"/>
    </source>
</evidence>
<keyword evidence="12" id="KW-0460">Magnesium</keyword>
<dbReference type="CDD" id="cd01424">
    <property type="entry name" value="MGS_CPS_II"/>
    <property type="match status" value="1"/>
</dbReference>
<feature type="domain" description="ATP-grasp" evidence="20">
    <location>
        <begin position="148"/>
        <end position="341"/>
    </location>
</feature>
<evidence type="ECO:0000256" key="16">
    <source>
        <dbReference type="ARBA" id="ARBA00048816"/>
    </source>
</evidence>
<evidence type="ECO:0000256" key="11">
    <source>
        <dbReference type="ARBA" id="ARBA00022840"/>
    </source>
</evidence>
<dbReference type="NCBIfam" id="NF009455">
    <property type="entry name" value="PRK12815.1"/>
    <property type="match status" value="1"/>
</dbReference>
<dbReference type="InterPro" id="IPR005483">
    <property type="entry name" value="CPSase_dom"/>
</dbReference>
<evidence type="ECO:0000256" key="14">
    <source>
        <dbReference type="ARBA" id="ARBA00023211"/>
    </source>
</evidence>
<dbReference type="SMART" id="SM01096">
    <property type="entry name" value="CPSase_L_D3"/>
    <property type="match status" value="1"/>
</dbReference>
<evidence type="ECO:0000256" key="2">
    <source>
        <dbReference type="ARBA" id="ARBA00004812"/>
    </source>
</evidence>
<organism evidence="22 23">
    <name type="scientific">Helicobacter felis (strain ATCC 49179 / CCUG 28539 / NCTC 12436 / CS1)</name>
    <dbReference type="NCBI Taxonomy" id="936155"/>
    <lineage>
        <taxon>Bacteria</taxon>
        <taxon>Pseudomonadati</taxon>
        <taxon>Campylobacterota</taxon>
        <taxon>Epsilonproteobacteria</taxon>
        <taxon>Campylobacterales</taxon>
        <taxon>Helicobacteraceae</taxon>
        <taxon>Helicobacter</taxon>
    </lineage>
</organism>
<evidence type="ECO:0000256" key="12">
    <source>
        <dbReference type="ARBA" id="ARBA00022842"/>
    </source>
</evidence>
<comment type="pathway">
    <text evidence="2">Pyrimidine metabolism; UMP biosynthesis via de novo pathway; (S)-dihydroorotate from bicarbonate: step 1/3.</text>
</comment>
<dbReference type="Gene3D" id="3.40.50.20">
    <property type="match status" value="2"/>
</dbReference>
<dbReference type="eggNOG" id="COG0458">
    <property type="taxonomic scope" value="Bacteria"/>
</dbReference>
<dbReference type="Proteomes" id="UP000007934">
    <property type="component" value="Chromosome"/>
</dbReference>
<gene>
    <name evidence="22" type="primary">carB</name>
    <name evidence="22" type="ordered locus">Hfelis_12880</name>
</gene>
<dbReference type="Gene3D" id="3.30.470.20">
    <property type="entry name" value="ATP-grasp fold, B domain"/>
    <property type="match status" value="2"/>
</dbReference>
<keyword evidence="13" id="KW-0665">Pyrimidine biosynthesis</keyword>
<keyword evidence="23" id="KW-1185">Reference proteome</keyword>
<evidence type="ECO:0000256" key="8">
    <source>
        <dbReference type="ARBA" id="ARBA00022723"/>
    </source>
</evidence>
<evidence type="ECO:0000256" key="19">
    <source>
        <dbReference type="PROSITE-ProRule" id="PRU00409"/>
    </source>
</evidence>
<dbReference type="GO" id="GO:0005524">
    <property type="term" value="F:ATP binding"/>
    <property type="evidence" value="ECO:0007669"/>
    <property type="project" value="UniProtKB-UniRule"/>
</dbReference>
<dbReference type="GO" id="GO:0006526">
    <property type="term" value="P:L-arginine biosynthetic process"/>
    <property type="evidence" value="ECO:0007669"/>
    <property type="project" value="UniProtKB-KW"/>
</dbReference>
<dbReference type="SUPFAM" id="SSF48108">
    <property type="entry name" value="Carbamoyl phosphate synthetase, large subunit connection domain"/>
    <property type="match status" value="1"/>
</dbReference>
<dbReference type="SMART" id="SM00851">
    <property type="entry name" value="MGS"/>
    <property type="match status" value="1"/>
</dbReference>
<dbReference type="KEGG" id="hfe:HFELIS_12880"/>
<comment type="subunit">
    <text evidence="18">Composed of two chains; the small (or glutamine) chain promotes the hydrolysis of glutamine to ammonia, which is used by the large (or ammonia) chain to synthesize carbamoyl phosphate. Tetramer of heterodimers (alpha,beta)4.</text>
</comment>
<evidence type="ECO:0000259" key="20">
    <source>
        <dbReference type="PROSITE" id="PS50975"/>
    </source>
</evidence>
<dbReference type="AlphaFoldDB" id="E7A9Q2"/>
<dbReference type="Pfam" id="PF02142">
    <property type="entry name" value="MGS"/>
    <property type="match status" value="1"/>
</dbReference>
<reference evidence="22 23" key="1">
    <citation type="journal article" date="2011" name="Genome Biol. Evol.">
        <title>Comparative whole genome sequence analysis of the carcinogenic bacterial model pathogen Helicobacter felis.</title>
        <authorList>
            <person name="Arnold I.C."/>
            <person name="Zigova Z."/>
            <person name="Holden M."/>
            <person name="Lawley T.D."/>
            <person name="Rad R."/>
            <person name="Dougan G."/>
            <person name="Falkow S."/>
            <person name="Bentley S.D."/>
            <person name="Muller A."/>
        </authorList>
    </citation>
    <scope>NUCLEOTIDE SEQUENCE [LARGE SCALE GENOMIC DNA]</scope>
    <source>
        <strain evidence="23">ATCC 49179 / CCUG 28539 / NCTC 12436 / CS1</strain>
    </source>
</reference>
<keyword evidence="9" id="KW-0677">Repeat</keyword>
<evidence type="ECO:0000256" key="10">
    <source>
        <dbReference type="ARBA" id="ARBA00022741"/>
    </source>
</evidence>
<dbReference type="PANTHER" id="PTHR11405:SF53">
    <property type="entry name" value="CARBAMOYL-PHOSPHATE SYNTHASE [AMMONIA], MITOCHONDRIAL"/>
    <property type="match status" value="1"/>
</dbReference>
<proteinExistence type="inferred from homology"/>
<dbReference type="InterPro" id="IPR033937">
    <property type="entry name" value="MGS_CPS_CarB"/>
</dbReference>
<evidence type="ECO:0000256" key="5">
    <source>
        <dbReference type="ARBA" id="ARBA00022571"/>
    </source>
</evidence>